<evidence type="ECO:0000313" key="2">
    <source>
        <dbReference type="Proteomes" id="UP000001933"/>
    </source>
</evidence>
<dbReference type="EMBL" id="CP000252">
    <property type="protein sequence ID" value="ABC78856.1"/>
    <property type="molecule type" value="Genomic_DNA"/>
</dbReference>
<accession>Q2LXP5</accession>
<sequence>MLFSCRPSLLFLLKFDKLQKITSILHALSESGKGMQDHLPFAKFSCREKL</sequence>
<dbReference type="InParanoid" id="Q2LXP5"/>
<reference evidence="1 2" key="1">
    <citation type="journal article" date="2007" name="Proc. Natl. Acad. Sci. U.S.A.">
        <title>The genome of Syntrophus aciditrophicus: life at the thermodynamic limit of microbial growth.</title>
        <authorList>
            <person name="McInerney M.J."/>
            <person name="Rohlin L."/>
            <person name="Mouttaki H."/>
            <person name="Kim U."/>
            <person name="Krupp R.S."/>
            <person name="Rios-Hernandez L."/>
            <person name="Sieber J."/>
            <person name="Struchtemeyer C.G."/>
            <person name="Bhattacharyya A."/>
            <person name="Campbell J.W."/>
            <person name="Gunsalus R.P."/>
        </authorList>
    </citation>
    <scope>NUCLEOTIDE SEQUENCE [LARGE SCALE GENOMIC DNA]</scope>
    <source>
        <strain evidence="1 2">SB</strain>
    </source>
</reference>
<dbReference type="Proteomes" id="UP000001933">
    <property type="component" value="Chromosome"/>
</dbReference>
<protein>
    <submittedName>
        <fullName evidence="1">Hypothetical cytosolic protein</fullName>
    </submittedName>
</protein>
<organism evidence="1 2">
    <name type="scientific">Syntrophus aciditrophicus (strain SB)</name>
    <dbReference type="NCBI Taxonomy" id="56780"/>
    <lineage>
        <taxon>Bacteria</taxon>
        <taxon>Pseudomonadati</taxon>
        <taxon>Thermodesulfobacteriota</taxon>
        <taxon>Syntrophia</taxon>
        <taxon>Syntrophales</taxon>
        <taxon>Syntrophaceae</taxon>
        <taxon>Syntrophus</taxon>
    </lineage>
</organism>
<proteinExistence type="predicted"/>
<dbReference type="KEGG" id="sat:SYN_01707"/>
<evidence type="ECO:0000313" key="1">
    <source>
        <dbReference type="EMBL" id="ABC78856.1"/>
    </source>
</evidence>
<dbReference type="AlphaFoldDB" id="Q2LXP5"/>
<dbReference type="HOGENOM" id="CLU_3123524_0_0_7"/>
<gene>
    <name evidence="1" type="ORF">SYN_01707</name>
</gene>
<keyword evidence="2" id="KW-1185">Reference proteome</keyword>
<name>Q2LXP5_SYNAS</name>
<dbReference type="STRING" id="56780.SYN_01707"/>